<evidence type="ECO:0000313" key="3">
    <source>
        <dbReference type="EMBL" id="SNB64855.1"/>
    </source>
</evidence>
<dbReference type="OrthoDB" id="9798754at2"/>
<proteinExistence type="predicted"/>
<dbReference type="InterPro" id="IPR007569">
    <property type="entry name" value="DUF559"/>
</dbReference>
<dbReference type="GO" id="GO:0004519">
    <property type="term" value="F:endonuclease activity"/>
    <property type="evidence" value="ECO:0007669"/>
    <property type="project" value="UniProtKB-KW"/>
</dbReference>
<keyword evidence="4" id="KW-1185">Reference proteome</keyword>
<dbReference type="Proteomes" id="UP000198418">
    <property type="component" value="Unassembled WGS sequence"/>
</dbReference>
<dbReference type="Gene3D" id="3.40.960.10">
    <property type="entry name" value="VSR Endonuclease"/>
    <property type="match status" value="1"/>
</dbReference>
<evidence type="ECO:0000256" key="1">
    <source>
        <dbReference type="SAM" id="MobiDB-lite"/>
    </source>
</evidence>
<dbReference type="AlphaFoldDB" id="A0A212QYQ9"/>
<organism evidence="3 4">
    <name type="scientific">Rhodoblastus acidophilus</name>
    <name type="common">Rhodopseudomonas acidophila</name>
    <dbReference type="NCBI Taxonomy" id="1074"/>
    <lineage>
        <taxon>Bacteria</taxon>
        <taxon>Pseudomonadati</taxon>
        <taxon>Pseudomonadota</taxon>
        <taxon>Alphaproteobacteria</taxon>
        <taxon>Hyphomicrobiales</taxon>
        <taxon>Rhodoblastaceae</taxon>
        <taxon>Rhodoblastus</taxon>
    </lineage>
</organism>
<accession>A0A212QYQ9</accession>
<dbReference type="InterPro" id="IPR011335">
    <property type="entry name" value="Restrct_endonuc-II-like"/>
</dbReference>
<feature type="compositionally biased region" description="Low complexity" evidence="1">
    <location>
        <begin position="142"/>
        <end position="153"/>
    </location>
</feature>
<dbReference type="RefSeq" id="WP_088519648.1">
    <property type="nucleotide sequence ID" value="NZ_FYDG01000002.1"/>
</dbReference>
<evidence type="ECO:0000259" key="2">
    <source>
        <dbReference type="Pfam" id="PF04480"/>
    </source>
</evidence>
<feature type="compositionally biased region" description="Gly residues" evidence="1">
    <location>
        <begin position="130"/>
        <end position="141"/>
    </location>
</feature>
<dbReference type="CDD" id="cd01038">
    <property type="entry name" value="Endonuclease_DUF559"/>
    <property type="match status" value="1"/>
</dbReference>
<feature type="domain" description="DUF559" evidence="2">
    <location>
        <begin position="8"/>
        <end position="115"/>
    </location>
</feature>
<keyword evidence="3" id="KW-0540">Nuclease</keyword>
<feature type="region of interest" description="Disordered" evidence="1">
    <location>
        <begin position="117"/>
        <end position="153"/>
    </location>
</feature>
<dbReference type="PANTHER" id="PTHR38590">
    <property type="entry name" value="BLL0828 PROTEIN"/>
    <property type="match status" value="1"/>
</dbReference>
<dbReference type="InterPro" id="IPR047216">
    <property type="entry name" value="Endonuclease_DUF559_bact"/>
</dbReference>
<keyword evidence="3" id="KW-0378">Hydrolase</keyword>
<dbReference type="Pfam" id="PF04480">
    <property type="entry name" value="DUF559"/>
    <property type="match status" value="1"/>
</dbReference>
<sequence length="153" mass="16961">MRGATPTRTDRSRLLRRDATSAEAKLWSRLRARRLNGFKFVRQENIGVYYVDFVCREAKLIVEVDGATHSTPRERAHDHRRDMWLVEQGFRVLRVTNAYVFENIAGVCETILHALLPPTAPTPSPRTRGEGGGEGDAGAGSPGSACGRPDSQD</sequence>
<gene>
    <name evidence="3" type="ORF">SAMN06265338_102104</name>
</gene>
<protein>
    <submittedName>
        <fullName evidence="3">Very-short-patch-repair endonuclease</fullName>
    </submittedName>
</protein>
<dbReference type="PANTHER" id="PTHR38590:SF1">
    <property type="entry name" value="BLL0828 PROTEIN"/>
    <property type="match status" value="1"/>
</dbReference>
<evidence type="ECO:0000313" key="4">
    <source>
        <dbReference type="Proteomes" id="UP000198418"/>
    </source>
</evidence>
<dbReference type="EMBL" id="FYDG01000002">
    <property type="protein sequence ID" value="SNB64855.1"/>
    <property type="molecule type" value="Genomic_DNA"/>
</dbReference>
<reference evidence="4" key="1">
    <citation type="submission" date="2017-06" db="EMBL/GenBank/DDBJ databases">
        <authorList>
            <person name="Varghese N."/>
            <person name="Submissions S."/>
        </authorList>
    </citation>
    <scope>NUCLEOTIDE SEQUENCE [LARGE SCALE GENOMIC DNA]</scope>
    <source>
        <strain evidence="4">DSM 137</strain>
    </source>
</reference>
<keyword evidence="3" id="KW-0255">Endonuclease</keyword>
<name>A0A212QYQ9_RHOAC</name>
<dbReference type="SUPFAM" id="SSF52980">
    <property type="entry name" value="Restriction endonuclease-like"/>
    <property type="match status" value="1"/>
</dbReference>